<evidence type="ECO:0000256" key="1">
    <source>
        <dbReference type="ARBA" id="ARBA00023015"/>
    </source>
</evidence>
<keyword evidence="2" id="KW-0238">DNA-binding</keyword>
<dbReference type="OrthoDB" id="9815017at2"/>
<comment type="caution">
    <text evidence="5">The sequence shown here is derived from an EMBL/GenBank/DDBJ whole genome shotgun (WGS) entry which is preliminary data.</text>
</comment>
<organism evidence="5 6">
    <name type="scientific">Prolixibacter bellariivorans</name>
    <dbReference type="NCBI Taxonomy" id="314319"/>
    <lineage>
        <taxon>Bacteria</taxon>
        <taxon>Pseudomonadati</taxon>
        <taxon>Bacteroidota</taxon>
        <taxon>Bacteroidia</taxon>
        <taxon>Marinilabiliales</taxon>
        <taxon>Prolixibacteraceae</taxon>
        <taxon>Prolixibacter</taxon>
    </lineage>
</organism>
<dbReference type="InterPro" id="IPR000524">
    <property type="entry name" value="Tscrpt_reg_HTH_GntR"/>
</dbReference>
<dbReference type="GO" id="GO:0003677">
    <property type="term" value="F:DNA binding"/>
    <property type="evidence" value="ECO:0007669"/>
    <property type="project" value="UniProtKB-KW"/>
</dbReference>
<dbReference type="InterPro" id="IPR036390">
    <property type="entry name" value="WH_DNA-bd_sf"/>
</dbReference>
<dbReference type="Gene3D" id="1.10.10.10">
    <property type="entry name" value="Winged helix-like DNA-binding domain superfamily/Winged helix DNA-binding domain"/>
    <property type="match status" value="1"/>
</dbReference>
<dbReference type="SUPFAM" id="SSF64288">
    <property type="entry name" value="Chorismate lyase-like"/>
    <property type="match status" value="1"/>
</dbReference>
<evidence type="ECO:0000259" key="4">
    <source>
        <dbReference type="PROSITE" id="PS50949"/>
    </source>
</evidence>
<sequence>MKEKRYKQVQDFLKLQIQKGYYDVGDYLPSENELCSTFSITRTTVRKALDELTREGFIERHHGKGSIVRERRKSLGLLNVKGFSEAVGEDVSTIFLQGPHSDFWSPEIHFKISEKELSQPCIHFSRLRCVGEVPVMIEHNWMNGTCLKEFSDIDFVNGSFFKTLSQHYHIEIVGSEQELRAENAHKDSADLLKVPLGSPILHISVKFHTSNSNFNIYSELYCNTNNYPVGNSYYL</sequence>
<dbReference type="SMART" id="SM00345">
    <property type="entry name" value="HTH_GNTR"/>
    <property type="match status" value="1"/>
</dbReference>
<reference evidence="5 6" key="1">
    <citation type="submission" date="2019-10" db="EMBL/GenBank/DDBJ databases">
        <title>Prolixibacter strains distinguished by the presence of nitrate reductase genes were adept at nitrate-dependent anaerobic corrosion of metallic iron and carbon steel.</title>
        <authorList>
            <person name="Iino T."/>
            <person name="Shono N."/>
            <person name="Ito K."/>
            <person name="Nakamura R."/>
            <person name="Sueoka K."/>
            <person name="Harayama S."/>
            <person name="Ohkuma M."/>
        </authorList>
    </citation>
    <scope>NUCLEOTIDE SEQUENCE [LARGE SCALE GENOMIC DNA]</scope>
    <source>
        <strain evidence="5 6">JCM 13498</strain>
    </source>
</reference>
<evidence type="ECO:0000313" key="5">
    <source>
        <dbReference type="EMBL" id="GET34864.1"/>
    </source>
</evidence>
<dbReference type="InterPro" id="IPR028978">
    <property type="entry name" value="Chorismate_lyase_/UTRA_dom_sf"/>
</dbReference>
<dbReference type="RefSeq" id="WP_025866035.1">
    <property type="nucleotide sequence ID" value="NZ_BLAX01000001.1"/>
</dbReference>
<keyword evidence="3" id="KW-0804">Transcription</keyword>
<evidence type="ECO:0000313" key="6">
    <source>
        <dbReference type="Proteomes" id="UP000391834"/>
    </source>
</evidence>
<dbReference type="PRINTS" id="PR00035">
    <property type="entry name" value="HTHGNTR"/>
</dbReference>
<dbReference type="EMBL" id="BLAX01000001">
    <property type="protein sequence ID" value="GET34864.1"/>
    <property type="molecule type" value="Genomic_DNA"/>
</dbReference>
<dbReference type="InterPro" id="IPR011663">
    <property type="entry name" value="UTRA"/>
</dbReference>
<proteinExistence type="predicted"/>
<name>A0A5M4B419_9BACT</name>
<dbReference type="GO" id="GO:0003700">
    <property type="term" value="F:DNA-binding transcription factor activity"/>
    <property type="evidence" value="ECO:0007669"/>
    <property type="project" value="InterPro"/>
</dbReference>
<dbReference type="Pfam" id="PF07702">
    <property type="entry name" value="UTRA"/>
    <property type="match status" value="1"/>
</dbReference>
<dbReference type="PROSITE" id="PS50949">
    <property type="entry name" value="HTH_GNTR"/>
    <property type="match status" value="1"/>
</dbReference>
<dbReference type="InterPro" id="IPR050679">
    <property type="entry name" value="Bact_HTH_transcr_reg"/>
</dbReference>
<dbReference type="Proteomes" id="UP000391834">
    <property type="component" value="Unassembled WGS sequence"/>
</dbReference>
<accession>A0A5M4B419</accession>
<dbReference type="Pfam" id="PF00392">
    <property type="entry name" value="GntR"/>
    <property type="match status" value="1"/>
</dbReference>
<dbReference type="SMART" id="SM00866">
    <property type="entry name" value="UTRA"/>
    <property type="match status" value="1"/>
</dbReference>
<dbReference type="GO" id="GO:0045892">
    <property type="term" value="P:negative regulation of DNA-templated transcription"/>
    <property type="evidence" value="ECO:0007669"/>
    <property type="project" value="TreeGrafter"/>
</dbReference>
<dbReference type="InterPro" id="IPR036388">
    <property type="entry name" value="WH-like_DNA-bd_sf"/>
</dbReference>
<keyword evidence="6" id="KW-1185">Reference proteome</keyword>
<dbReference type="SUPFAM" id="SSF46785">
    <property type="entry name" value="Winged helix' DNA-binding domain"/>
    <property type="match status" value="1"/>
</dbReference>
<feature type="domain" description="HTH gntR-type" evidence="4">
    <location>
        <begin position="3"/>
        <end position="71"/>
    </location>
</feature>
<protein>
    <submittedName>
        <fullName evidence="5">GntR family transcriptional regulator</fullName>
    </submittedName>
</protein>
<evidence type="ECO:0000256" key="2">
    <source>
        <dbReference type="ARBA" id="ARBA00023125"/>
    </source>
</evidence>
<dbReference type="CDD" id="cd07377">
    <property type="entry name" value="WHTH_GntR"/>
    <property type="match status" value="1"/>
</dbReference>
<evidence type="ECO:0000256" key="3">
    <source>
        <dbReference type="ARBA" id="ARBA00023163"/>
    </source>
</evidence>
<keyword evidence="1" id="KW-0805">Transcription regulation</keyword>
<dbReference type="Gene3D" id="3.40.1410.10">
    <property type="entry name" value="Chorismate lyase-like"/>
    <property type="match status" value="1"/>
</dbReference>
<dbReference type="AlphaFoldDB" id="A0A5M4B419"/>
<dbReference type="PANTHER" id="PTHR44846">
    <property type="entry name" value="MANNOSYL-D-GLYCERATE TRANSPORT/METABOLISM SYSTEM REPRESSOR MNGR-RELATED"/>
    <property type="match status" value="1"/>
</dbReference>
<gene>
    <name evidence="5" type="ORF">PbJCM13498_37270</name>
</gene>
<dbReference type="PANTHER" id="PTHR44846:SF1">
    <property type="entry name" value="MANNOSYL-D-GLYCERATE TRANSPORT_METABOLISM SYSTEM REPRESSOR MNGR-RELATED"/>
    <property type="match status" value="1"/>
</dbReference>